<evidence type="ECO:0000259" key="1">
    <source>
        <dbReference type="SMART" id="SM00479"/>
    </source>
</evidence>
<proteinExistence type="predicted"/>
<dbReference type="GO" id="GO:0045004">
    <property type="term" value="P:DNA replication proofreading"/>
    <property type="evidence" value="ECO:0007669"/>
    <property type="project" value="TreeGrafter"/>
</dbReference>
<dbReference type="Pfam" id="PF00929">
    <property type="entry name" value="RNase_T"/>
    <property type="match status" value="1"/>
</dbReference>
<dbReference type="CDD" id="cd06127">
    <property type="entry name" value="DEDDh"/>
    <property type="match status" value="1"/>
</dbReference>
<reference evidence="2 3" key="1">
    <citation type="submission" date="2018-06" db="EMBL/GenBank/DDBJ databases">
        <title>Genome sequencing of Oceanotoga sp. sy52.</title>
        <authorList>
            <person name="Mori K."/>
        </authorList>
    </citation>
    <scope>NUCLEOTIDE SEQUENCE [LARGE SCALE GENOMIC DNA]</scope>
    <source>
        <strain evidence="3">sy52</strain>
    </source>
</reference>
<dbReference type="KEGG" id="ocy:OSSY52_21950"/>
<dbReference type="GO" id="GO:0008408">
    <property type="term" value="F:3'-5' exonuclease activity"/>
    <property type="evidence" value="ECO:0007669"/>
    <property type="project" value="TreeGrafter"/>
</dbReference>
<evidence type="ECO:0000313" key="2">
    <source>
        <dbReference type="EMBL" id="BBE32054.1"/>
    </source>
</evidence>
<dbReference type="FunFam" id="3.30.420.10:FF:000045">
    <property type="entry name" value="3'-5' exonuclease DinG"/>
    <property type="match status" value="1"/>
</dbReference>
<dbReference type="Proteomes" id="UP000516361">
    <property type="component" value="Chromosome"/>
</dbReference>
<dbReference type="SMART" id="SM00479">
    <property type="entry name" value="EXOIII"/>
    <property type="match status" value="1"/>
</dbReference>
<keyword evidence="3" id="KW-1185">Reference proteome</keyword>
<organism evidence="2 3">
    <name type="scientific">Tepiditoga spiralis</name>
    <dbReference type="NCBI Taxonomy" id="2108365"/>
    <lineage>
        <taxon>Bacteria</taxon>
        <taxon>Thermotogati</taxon>
        <taxon>Thermotogota</taxon>
        <taxon>Thermotogae</taxon>
        <taxon>Petrotogales</taxon>
        <taxon>Petrotogaceae</taxon>
        <taxon>Tepiditoga</taxon>
    </lineage>
</organism>
<gene>
    <name evidence="2" type="ORF">OSSY52_21950</name>
</gene>
<feature type="domain" description="Exonuclease" evidence="1">
    <location>
        <begin position="10"/>
        <end position="182"/>
    </location>
</feature>
<dbReference type="Gene3D" id="3.30.420.10">
    <property type="entry name" value="Ribonuclease H-like superfamily/Ribonuclease H"/>
    <property type="match status" value="1"/>
</dbReference>
<dbReference type="NCBIfam" id="TIGR00573">
    <property type="entry name" value="dnaq"/>
    <property type="match status" value="1"/>
</dbReference>
<protein>
    <recommendedName>
        <fullName evidence="1">Exonuclease domain-containing protein</fullName>
    </recommendedName>
</protein>
<dbReference type="InterPro" id="IPR013520">
    <property type="entry name" value="Ribonucl_H"/>
</dbReference>
<dbReference type="InParanoid" id="A0A7G1G9U9"/>
<sequence length="185" mass="21794">MIEILKDNNTYCVLDTETTGLSPQNGDKLVEIAVYKIKILEDNINFIIKDKFITLLNPERNIPFYASKIHGIRDKHVENSPKFFEIQEEFLNFINNCVLVIQNARFDLKFLNFEISNEQYIKNQILDTMKMSHRVFKGERKHNLDIICKRLNINTNVSRHRAEGDVILTSQAFVKMRKYIIENNN</sequence>
<dbReference type="InterPro" id="IPR012337">
    <property type="entry name" value="RNaseH-like_sf"/>
</dbReference>
<dbReference type="PANTHER" id="PTHR30231:SF41">
    <property type="entry name" value="DNA POLYMERASE III SUBUNIT EPSILON"/>
    <property type="match status" value="1"/>
</dbReference>
<dbReference type="RefSeq" id="WP_190614909.1">
    <property type="nucleotide sequence ID" value="NZ_AP018712.1"/>
</dbReference>
<dbReference type="AlphaFoldDB" id="A0A7G1G9U9"/>
<dbReference type="InterPro" id="IPR036397">
    <property type="entry name" value="RNaseH_sf"/>
</dbReference>
<name>A0A7G1G9U9_9BACT</name>
<dbReference type="SUPFAM" id="SSF53098">
    <property type="entry name" value="Ribonuclease H-like"/>
    <property type="match status" value="1"/>
</dbReference>
<dbReference type="InterPro" id="IPR006054">
    <property type="entry name" value="DnaQ"/>
</dbReference>
<dbReference type="GO" id="GO:0003677">
    <property type="term" value="F:DNA binding"/>
    <property type="evidence" value="ECO:0007669"/>
    <property type="project" value="InterPro"/>
</dbReference>
<dbReference type="PANTHER" id="PTHR30231">
    <property type="entry name" value="DNA POLYMERASE III SUBUNIT EPSILON"/>
    <property type="match status" value="1"/>
</dbReference>
<evidence type="ECO:0000313" key="3">
    <source>
        <dbReference type="Proteomes" id="UP000516361"/>
    </source>
</evidence>
<dbReference type="GO" id="GO:0003887">
    <property type="term" value="F:DNA-directed DNA polymerase activity"/>
    <property type="evidence" value="ECO:0007669"/>
    <property type="project" value="InterPro"/>
</dbReference>
<dbReference type="GO" id="GO:0005829">
    <property type="term" value="C:cytosol"/>
    <property type="evidence" value="ECO:0007669"/>
    <property type="project" value="TreeGrafter"/>
</dbReference>
<accession>A0A7G1G9U9</accession>
<dbReference type="EMBL" id="AP018712">
    <property type="protein sequence ID" value="BBE32054.1"/>
    <property type="molecule type" value="Genomic_DNA"/>
</dbReference>